<evidence type="ECO:0000313" key="2">
    <source>
        <dbReference type="Proteomes" id="UP000053051"/>
    </source>
</evidence>
<reference evidence="1 2" key="1">
    <citation type="submission" date="2012-05" db="EMBL/GenBank/DDBJ databases">
        <authorList>
            <person name="Hilton J."/>
        </authorList>
    </citation>
    <scope>NUCLEOTIDE SEQUENCE [LARGE SCALE GENOMIC DNA]</scope>
    <source>
        <strain evidence="1 2">HH01</strain>
    </source>
</reference>
<name>M1WZ62_9NOST</name>
<sequence>MEDNYQSKRTKKEFDKVFEFEQITDGFYLTRDSVMQIMGHQVLLNSDLVLLQASTIA</sequence>
<proteinExistence type="predicted"/>
<dbReference type="OrthoDB" id="9768133at2"/>
<protein>
    <submittedName>
        <fullName evidence="1">Uncharacterized protein</fullName>
    </submittedName>
</protein>
<dbReference type="Proteomes" id="UP000053051">
    <property type="component" value="Unassembled WGS sequence"/>
</dbReference>
<evidence type="ECO:0000313" key="1">
    <source>
        <dbReference type="EMBL" id="CCH66533.1"/>
    </source>
</evidence>
<comment type="caution">
    <text evidence="1">The sequence shown here is derived from an EMBL/GenBank/DDBJ whole genome shotgun (WGS) entry which is preliminary data.</text>
</comment>
<gene>
    <name evidence="1" type="ORF">RINTHH_3780</name>
</gene>
<dbReference type="EMBL" id="CAIY01000018">
    <property type="protein sequence ID" value="CCH66533.1"/>
    <property type="molecule type" value="Genomic_DNA"/>
</dbReference>
<dbReference type="AlphaFoldDB" id="M1WZ62"/>
<keyword evidence="2" id="KW-1185">Reference proteome</keyword>
<organism evidence="1 2">
    <name type="scientific">Richelia intracellularis HH01</name>
    <dbReference type="NCBI Taxonomy" id="1165094"/>
    <lineage>
        <taxon>Bacteria</taxon>
        <taxon>Bacillati</taxon>
        <taxon>Cyanobacteriota</taxon>
        <taxon>Cyanophyceae</taxon>
        <taxon>Nostocales</taxon>
        <taxon>Nostocaceae</taxon>
        <taxon>Richelia</taxon>
    </lineage>
</organism>
<accession>M1WZ62</accession>
<reference evidence="2" key="2">
    <citation type="submission" date="2016-01" db="EMBL/GenBank/DDBJ databases">
        <title>Diatom-associated endosymboitic cyanobacterium lacks core nitrogen metabolism enzymes.</title>
        <authorList>
            <person name="Hilton J.A."/>
            <person name="Foster R.A."/>
            <person name="Tripp H.J."/>
            <person name="Carter B.J."/>
            <person name="Zehr J.P."/>
            <person name="Villareal T.A."/>
        </authorList>
    </citation>
    <scope>NUCLEOTIDE SEQUENCE [LARGE SCALE GENOMIC DNA]</scope>
    <source>
        <strain evidence="2">HH01</strain>
    </source>
</reference>
<dbReference type="RefSeq" id="WP_008232106.1">
    <property type="nucleotide sequence ID" value="NZ_CAIY01000018.1"/>
</dbReference>